<dbReference type="RefSeq" id="WP_110472208.1">
    <property type="nucleotide sequence ID" value="NZ_QJSP01000019.1"/>
</dbReference>
<dbReference type="InterPro" id="IPR022062">
    <property type="entry name" value="DUF3618"/>
</dbReference>
<gene>
    <name evidence="3" type="ORF">DFR67_11974</name>
</gene>
<dbReference type="Pfam" id="PF12277">
    <property type="entry name" value="DUF3618"/>
    <property type="match status" value="1"/>
</dbReference>
<proteinExistence type="predicted"/>
<evidence type="ECO:0000256" key="2">
    <source>
        <dbReference type="SAM" id="Phobius"/>
    </source>
</evidence>
<feature type="region of interest" description="Disordered" evidence="1">
    <location>
        <begin position="1"/>
        <end position="22"/>
    </location>
</feature>
<feature type="transmembrane region" description="Helical" evidence="2">
    <location>
        <begin position="65"/>
        <end position="82"/>
    </location>
</feature>
<name>A0A318RHY0_WILLI</name>
<sequence>MTEPTPDPSPDDQTPPPPVEQQRAELAETVEALTQKLDVPTRVKAAASDTAHTAQVKAKENPQPLAALGAASVVAIIAIVLLRRRRRSKGNL</sequence>
<comment type="caution">
    <text evidence="3">The sequence shown here is derived from an EMBL/GenBank/DDBJ whole genome shotgun (WGS) entry which is preliminary data.</text>
</comment>
<protein>
    <submittedName>
        <fullName evidence="3">Uncharacterized protein DUF3618</fullName>
    </submittedName>
</protein>
<accession>A0A318RHY0</accession>
<dbReference type="OrthoDB" id="4578840at2"/>
<keyword evidence="2" id="KW-1133">Transmembrane helix</keyword>
<keyword evidence="2" id="KW-0812">Transmembrane</keyword>
<evidence type="ECO:0000313" key="3">
    <source>
        <dbReference type="EMBL" id="PYE12967.1"/>
    </source>
</evidence>
<feature type="compositionally biased region" description="Pro residues" evidence="1">
    <location>
        <begin position="1"/>
        <end position="19"/>
    </location>
</feature>
<reference evidence="3 4" key="1">
    <citation type="submission" date="2018-06" db="EMBL/GenBank/DDBJ databases">
        <title>Genomic Encyclopedia of Type Strains, Phase IV (KMG-IV): sequencing the most valuable type-strain genomes for metagenomic binning, comparative biology and taxonomic classification.</title>
        <authorList>
            <person name="Goeker M."/>
        </authorList>
    </citation>
    <scope>NUCLEOTIDE SEQUENCE [LARGE SCALE GENOMIC DNA]</scope>
    <source>
        <strain evidence="3 4">DSM 45521</strain>
    </source>
</reference>
<dbReference type="AlphaFoldDB" id="A0A318RHY0"/>
<organism evidence="3 4">
    <name type="scientific">Williamsia limnetica</name>
    <dbReference type="NCBI Taxonomy" id="882452"/>
    <lineage>
        <taxon>Bacteria</taxon>
        <taxon>Bacillati</taxon>
        <taxon>Actinomycetota</taxon>
        <taxon>Actinomycetes</taxon>
        <taxon>Mycobacteriales</taxon>
        <taxon>Nocardiaceae</taxon>
        <taxon>Williamsia</taxon>
    </lineage>
</organism>
<evidence type="ECO:0000256" key="1">
    <source>
        <dbReference type="SAM" id="MobiDB-lite"/>
    </source>
</evidence>
<dbReference type="EMBL" id="QJSP01000019">
    <property type="protein sequence ID" value="PYE12967.1"/>
    <property type="molecule type" value="Genomic_DNA"/>
</dbReference>
<evidence type="ECO:0000313" key="4">
    <source>
        <dbReference type="Proteomes" id="UP000247591"/>
    </source>
</evidence>
<dbReference type="Proteomes" id="UP000247591">
    <property type="component" value="Unassembled WGS sequence"/>
</dbReference>
<keyword evidence="4" id="KW-1185">Reference proteome</keyword>
<keyword evidence="2" id="KW-0472">Membrane</keyword>